<name>A0A1J6IP13_NICAT</name>
<dbReference type="Pfam" id="PF14111">
    <property type="entry name" value="DUF4283"/>
    <property type="match status" value="1"/>
</dbReference>
<feature type="region of interest" description="Disordered" evidence="1">
    <location>
        <begin position="134"/>
        <end position="161"/>
    </location>
</feature>
<evidence type="ECO:0000256" key="1">
    <source>
        <dbReference type="SAM" id="MobiDB-lite"/>
    </source>
</evidence>
<evidence type="ECO:0000259" key="2">
    <source>
        <dbReference type="Pfam" id="PF14111"/>
    </source>
</evidence>
<keyword evidence="4" id="KW-1185">Reference proteome</keyword>
<comment type="caution">
    <text evidence="3">The sequence shown here is derived from an EMBL/GenBank/DDBJ whole genome shotgun (WGS) entry which is preliminary data.</text>
</comment>
<feature type="compositionally biased region" description="Low complexity" evidence="1">
    <location>
        <begin position="251"/>
        <end position="262"/>
    </location>
</feature>
<dbReference type="AlphaFoldDB" id="A0A1J6IP13"/>
<dbReference type="InterPro" id="IPR025558">
    <property type="entry name" value="DUF4283"/>
</dbReference>
<dbReference type="STRING" id="49451.A0A1J6IP13"/>
<feature type="compositionally biased region" description="Basic residues" evidence="1">
    <location>
        <begin position="655"/>
        <end position="665"/>
    </location>
</feature>
<dbReference type="Gramene" id="OIS96896">
    <property type="protein sequence ID" value="OIS96896"/>
    <property type="gene ID" value="A4A49_01939"/>
</dbReference>
<feature type="region of interest" description="Disordered" evidence="1">
    <location>
        <begin position="598"/>
        <end position="617"/>
    </location>
</feature>
<dbReference type="EMBL" id="MJEQ01037193">
    <property type="protein sequence ID" value="OIS96896.1"/>
    <property type="molecule type" value="Genomic_DNA"/>
</dbReference>
<sequence length="1082" mass="120254">MLNSGESELAGHGAPMNQLDQNQCQLFSAPQEIVSSPSNIIVSDPISSNFKFGVPAHCSFTSVRPSFNPPSSLIPTTTFIGDHSLVLKENICQVSSQSTQEINSPGFLNPPVIAQLTRQGAVVNQVNQSQCNKVPAAKEAGPTPSLQNPIPPHPHSGSPAVPAIDAQAVPIIEHLSKGQLHANDVVPPTQQAHTQPNPTPNPNNKAPIKISSNFDRPNNPKKAHTPPLKNAALPVQPNKQAPSDINPPTNPNNNSTKNKPVLNTPPTPPTVTHSFVNRLRARHESEIQPISFTSPKITTKEGQSVVVFKKEDYMVRFANRCKFTCVGKFSNIMPRMEVIKKSFIAQTKVRGGVKIAHFNARTVYIDLDNDSGAQNQPKQQMYIQGQMMKLEAWTPAFKPNEDSPIVPTWVVIPELPWHLYYMEILTPLLSPIGKALYLDLTSFQKTRGSVAKVKIQIDLIKQRLVCLGYDEEQDENGDGEWLEVQYDNVPAYCIYCRHIGHSEFICEVRLMDEEKKKKKEEEIKAGNQKGPAKEVASTSKGDKEICLERPKSRQEGVPNGEGIPHVLHECASAHLSDHREDLTTPATTVQSVTVPANTNSTDPQIHNHATCESSSSDDELFQYQDANLRSLAKGKAQIVADFTLQTPKSKNNPSQKKRQAMRKQNKGISINEPSAYPIVPYGHQSPTATSGRKIALNSADRSQGYKDPDPDPSLSQPLLDTADQQNKKGNGSTIQHEDALINVMASTPIEECPLNNSSPELDEYRPLLSEDEMSGSIEEENEISDVPEDDEQHYDLLVEAVNGAYQHSDVIDTQGLSPRTFNPSPRITRSKAECDGTVIDHDEQQLTVKLGHVEAADPFHLTIIYAKCKIALRRPLWDTLRTKALATSTPWCVIGDFNVITSIEEKIGCIPYQINKSLEFISMIEDCGLTDLGYYGPRCTWSNGRGPCSIVWKRLHRGLVNDSWLASNPATTITHLASAGSDHSPLLMKLNVRTDNSIKYFKFLNCWTENDSFLPLVQEVWNIQVSGNPMWVFHQKLKALCSALYKWSRQQYGDIFLKAKEYKEKVRKAEETWAQSTWKQIE</sequence>
<gene>
    <name evidence="3" type="ORF">A4A49_01939</name>
</gene>
<accession>A0A1J6IP13</accession>
<feature type="domain" description="DUF4283" evidence="2">
    <location>
        <begin position="319"/>
        <end position="401"/>
    </location>
</feature>
<dbReference type="InterPro" id="IPR040256">
    <property type="entry name" value="At4g02000-like"/>
</dbReference>
<feature type="region of interest" description="Disordered" evidence="1">
    <location>
        <begin position="643"/>
        <end position="732"/>
    </location>
</feature>
<dbReference type="PANTHER" id="PTHR31286">
    <property type="entry name" value="GLYCINE-RICH CELL WALL STRUCTURAL PROTEIN 1.8-LIKE"/>
    <property type="match status" value="1"/>
</dbReference>
<dbReference type="Gene3D" id="3.60.10.10">
    <property type="entry name" value="Endonuclease/exonuclease/phosphatase"/>
    <property type="match status" value="1"/>
</dbReference>
<reference evidence="3" key="1">
    <citation type="submission" date="2016-11" db="EMBL/GenBank/DDBJ databases">
        <title>The genome of Nicotiana attenuata.</title>
        <authorList>
            <person name="Xu S."/>
            <person name="Brockmoeller T."/>
            <person name="Gaquerel E."/>
            <person name="Navarro A."/>
            <person name="Kuhl H."/>
            <person name="Gase K."/>
            <person name="Ling Z."/>
            <person name="Zhou W."/>
            <person name="Kreitzer C."/>
            <person name="Stanke M."/>
            <person name="Tang H."/>
            <person name="Lyons E."/>
            <person name="Pandey P."/>
            <person name="Pandey S.P."/>
            <person name="Timmermann B."/>
            <person name="Baldwin I.T."/>
        </authorList>
    </citation>
    <scope>NUCLEOTIDE SEQUENCE [LARGE SCALE GENOMIC DNA]</scope>
    <source>
        <strain evidence="3">UT</strain>
    </source>
</reference>
<feature type="compositionally biased region" description="Low complexity" evidence="1">
    <location>
        <begin position="187"/>
        <end position="207"/>
    </location>
</feature>
<dbReference type="InterPro" id="IPR036691">
    <property type="entry name" value="Endo/exonu/phosph_ase_sf"/>
</dbReference>
<feature type="region of interest" description="Disordered" evidence="1">
    <location>
        <begin position="521"/>
        <end position="541"/>
    </location>
</feature>
<evidence type="ECO:0000313" key="3">
    <source>
        <dbReference type="EMBL" id="OIS96896.1"/>
    </source>
</evidence>
<proteinExistence type="predicted"/>
<dbReference type="PANTHER" id="PTHR31286:SF177">
    <property type="entry name" value="ENDONUCLEASE_EXONUCLEASE_PHOSPHATASE"/>
    <property type="match status" value="1"/>
</dbReference>
<feature type="region of interest" description="Disordered" evidence="1">
    <location>
        <begin position="187"/>
        <end position="272"/>
    </location>
</feature>
<evidence type="ECO:0000313" key="4">
    <source>
        <dbReference type="Proteomes" id="UP000187609"/>
    </source>
</evidence>
<dbReference type="Proteomes" id="UP000187609">
    <property type="component" value="Unassembled WGS sequence"/>
</dbReference>
<organism evidence="3 4">
    <name type="scientific">Nicotiana attenuata</name>
    <name type="common">Coyote tobacco</name>
    <dbReference type="NCBI Taxonomy" id="49451"/>
    <lineage>
        <taxon>Eukaryota</taxon>
        <taxon>Viridiplantae</taxon>
        <taxon>Streptophyta</taxon>
        <taxon>Embryophyta</taxon>
        <taxon>Tracheophyta</taxon>
        <taxon>Spermatophyta</taxon>
        <taxon>Magnoliopsida</taxon>
        <taxon>eudicotyledons</taxon>
        <taxon>Gunneridae</taxon>
        <taxon>Pentapetalae</taxon>
        <taxon>asterids</taxon>
        <taxon>lamiids</taxon>
        <taxon>Solanales</taxon>
        <taxon>Solanaceae</taxon>
        <taxon>Nicotianoideae</taxon>
        <taxon>Nicotianeae</taxon>
        <taxon>Nicotiana</taxon>
    </lineage>
</organism>
<protein>
    <recommendedName>
        <fullName evidence="2">DUF4283 domain-containing protein</fullName>
    </recommendedName>
</protein>
<feature type="compositionally biased region" description="Polar residues" evidence="1">
    <location>
        <begin position="643"/>
        <end position="654"/>
    </location>
</feature>
<feature type="compositionally biased region" description="Polar residues" evidence="1">
    <location>
        <begin position="722"/>
        <end position="732"/>
    </location>
</feature>
<dbReference type="SUPFAM" id="SSF56219">
    <property type="entry name" value="DNase I-like"/>
    <property type="match status" value="1"/>
</dbReference>